<dbReference type="AlphaFoldDB" id="I4B3L8"/>
<dbReference type="KEGG" id="tpx:Turpa_1227"/>
<protein>
    <submittedName>
        <fullName evidence="1">Uncharacterized protein</fullName>
    </submittedName>
</protein>
<evidence type="ECO:0000313" key="1">
    <source>
        <dbReference type="EMBL" id="AFM11875.1"/>
    </source>
</evidence>
<name>I4B3L8_TURPD</name>
<accession>I4B3L8</accession>
<dbReference type="EMBL" id="CP002959">
    <property type="protein sequence ID" value="AFM11875.1"/>
    <property type="molecule type" value="Genomic_DNA"/>
</dbReference>
<proteinExistence type="predicted"/>
<reference evidence="1 2" key="1">
    <citation type="submission" date="2012-06" db="EMBL/GenBank/DDBJ databases">
        <title>The complete chromosome of genome of Turneriella parva DSM 21527.</title>
        <authorList>
            <consortium name="US DOE Joint Genome Institute (JGI-PGF)"/>
            <person name="Lucas S."/>
            <person name="Han J."/>
            <person name="Lapidus A."/>
            <person name="Bruce D."/>
            <person name="Goodwin L."/>
            <person name="Pitluck S."/>
            <person name="Peters L."/>
            <person name="Kyrpides N."/>
            <person name="Mavromatis K."/>
            <person name="Ivanova N."/>
            <person name="Mikhailova N."/>
            <person name="Chertkov O."/>
            <person name="Detter J.C."/>
            <person name="Tapia R."/>
            <person name="Han C."/>
            <person name="Land M."/>
            <person name="Hauser L."/>
            <person name="Markowitz V."/>
            <person name="Cheng J.-F."/>
            <person name="Hugenholtz P."/>
            <person name="Woyke T."/>
            <person name="Wu D."/>
            <person name="Gronow S."/>
            <person name="Wellnitz S."/>
            <person name="Brambilla E."/>
            <person name="Klenk H.-P."/>
            <person name="Eisen J.A."/>
        </authorList>
    </citation>
    <scope>NUCLEOTIDE SEQUENCE [LARGE SCALE GENOMIC DNA]</scope>
    <source>
        <strain evidence="2">ATCC BAA-1111 / DSM 21527 / NCTC 11395 / H</strain>
    </source>
</reference>
<dbReference type="Proteomes" id="UP000006048">
    <property type="component" value="Chromosome"/>
</dbReference>
<keyword evidence="2" id="KW-1185">Reference proteome</keyword>
<sequence length="36" mass="4079">MDFHSLNMNDWSYTGNSDAETAYAVSASLLQIRRIT</sequence>
<evidence type="ECO:0000313" key="2">
    <source>
        <dbReference type="Proteomes" id="UP000006048"/>
    </source>
</evidence>
<gene>
    <name evidence="1" type="ordered locus">Turpa_1227</name>
</gene>
<organism evidence="1 2">
    <name type="scientific">Turneriella parva (strain ATCC BAA-1111 / DSM 21527 / NCTC 11395 / H)</name>
    <name type="common">Leptospira parva</name>
    <dbReference type="NCBI Taxonomy" id="869212"/>
    <lineage>
        <taxon>Bacteria</taxon>
        <taxon>Pseudomonadati</taxon>
        <taxon>Spirochaetota</taxon>
        <taxon>Spirochaetia</taxon>
        <taxon>Leptospirales</taxon>
        <taxon>Leptospiraceae</taxon>
        <taxon>Turneriella</taxon>
    </lineage>
</organism>
<dbReference type="HOGENOM" id="CLU_3359093_0_0_12"/>